<dbReference type="InterPro" id="IPR019585">
    <property type="entry name" value="Rpn7/CSN1"/>
</dbReference>
<feature type="domain" description="PCI" evidence="8">
    <location>
        <begin position="316"/>
        <end position="488"/>
    </location>
</feature>
<protein>
    <recommendedName>
        <fullName evidence="8">PCI domain-containing protein</fullName>
    </recommendedName>
</protein>
<name>A0A6A5GKM6_CAERE</name>
<evidence type="ECO:0000313" key="9">
    <source>
        <dbReference type="EMBL" id="KAF1755264.1"/>
    </source>
</evidence>
<keyword evidence="4" id="KW-0963">Cytoplasm</keyword>
<accession>A0A6A5GKM6</accession>
<evidence type="ECO:0000259" key="8">
    <source>
        <dbReference type="PROSITE" id="PS50250"/>
    </source>
</evidence>
<feature type="region of interest" description="Disordered" evidence="7">
    <location>
        <begin position="525"/>
        <end position="545"/>
    </location>
</feature>
<keyword evidence="6" id="KW-0539">Nucleus</keyword>
<dbReference type="GO" id="GO:0008180">
    <property type="term" value="C:COP9 signalosome"/>
    <property type="evidence" value="ECO:0007669"/>
    <property type="project" value="UniProtKB-KW"/>
</dbReference>
<evidence type="ECO:0000256" key="7">
    <source>
        <dbReference type="SAM" id="MobiDB-lite"/>
    </source>
</evidence>
<feature type="compositionally biased region" description="Acidic residues" evidence="7">
    <location>
        <begin position="1"/>
        <end position="11"/>
    </location>
</feature>
<dbReference type="SUPFAM" id="SSF46785">
    <property type="entry name" value="Winged helix' DNA-binding domain"/>
    <property type="match status" value="1"/>
</dbReference>
<keyword evidence="5" id="KW-0736">Signalosome</keyword>
<comment type="subcellular location">
    <subcellularLocation>
        <location evidence="2">Cytoplasm</location>
    </subcellularLocation>
    <subcellularLocation>
        <location evidence="1">Nucleus</location>
    </subcellularLocation>
</comment>
<evidence type="ECO:0000313" key="10">
    <source>
        <dbReference type="Proteomes" id="UP000483820"/>
    </source>
</evidence>
<gene>
    <name evidence="9" type="ORF">GCK72_021833</name>
</gene>
<dbReference type="Gene3D" id="1.25.40.570">
    <property type="match status" value="1"/>
</dbReference>
<dbReference type="Pfam" id="PF01399">
    <property type="entry name" value="PCI"/>
    <property type="match status" value="1"/>
</dbReference>
<dbReference type="CTD" id="9820104"/>
<evidence type="ECO:0000256" key="6">
    <source>
        <dbReference type="ARBA" id="ARBA00023242"/>
    </source>
</evidence>
<dbReference type="Proteomes" id="UP000483820">
    <property type="component" value="Chromosome V"/>
</dbReference>
<dbReference type="KEGG" id="crq:GCK72_021833"/>
<evidence type="ECO:0000256" key="3">
    <source>
        <dbReference type="ARBA" id="ARBA00008793"/>
    </source>
</evidence>
<dbReference type="InterPro" id="IPR036390">
    <property type="entry name" value="WH_DNA-bd_sf"/>
</dbReference>
<dbReference type="InterPro" id="IPR000717">
    <property type="entry name" value="PCI_dom"/>
</dbReference>
<comment type="caution">
    <text evidence="9">The sequence shown here is derived from an EMBL/GenBank/DDBJ whole genome shotgun (WGS) entry which is preliminary data.</text>
</comment>
<proteinExistence type="inferred from homology"/>
<dbReference type="Pfam" id="PF10602">
    <property type="entry name" value="RPN7"/>
    <property type="match status" value="1"/>
</dbReference>
<dbReference type="EMBL" id="WUAV01000005">
    <property type="protein sequence ID" value="KAF1755264.1"/>
    <property type="molecule type" value="Genomic_DNA"/>
</dbReference>
<feature type="region of interest" description="Disordered" evidence="7">
    <location>
        <begin position="1"/>
        <end position="38"/>
    </location>
</feature>
<dbReference type="SMART" id="SM00088">
    <property type="entry name" value="PINT"/>
    <property type="match status" value="1"/>
</dbReference>
<dbReference type="PANTHER" id="PTHR14145">
    <property type="entry name" value="26S PROTESOME SUBUNIT 6"/>
    <property type="match status" value="1"/>
</dbReference>
<dbReference type="PROSITE" id="PS50250">
    <property type="entry name" value="PCI"/>
    <property type="match status" value="1"/>
</dbReference>
<organism evidence="9 10">
    <name type="scientific">Caenorhabditis remanei</name>
    <name type="common">Caenorhabditis vulgaris</name>
    <dbReference type="NCBI Taxonomy" id="31234"/>
    <lineage>
        <taxon>Eukaryota</taxon>
        <taxon>Metazoa</taxon>
        <taxon>Ecdysozoa</taxon>
        <taxon>Nematoda</taxon>
        <taxon>Chromadorea</taxon>
        <taxon>Rhabditida</taxon>
        <taxon>Rhabditina</taxon>
        <taxon>Rhabditomorpha</taxon>
        <taxon>Rhabditoidea</taxon>
        <taxon>Rhabditidae</taxon>
        <taxon>Peloderinae</taxon>
        <taxon>Caenorhabditis</taxon>
    </lineage>
</organism>
<dbReference type="GO" id="GO:0005737">
    <property type="term" value="C:cytoplasm"/>
    <property type="evidence" value="ECO:0007669"/>
    <property type="project" value="UniProtKB-SubCell"/>
</dbReference>
<comment type="similarity">
    <text evidence="3">Belongs to the CSN1 family.</text>
</comment>
<dbReference type="RefSeq" id="XP_053583436.1">
    <property type="nucleotide sequence ID" value="XM_053734523.1"/>
</dbReference>
<evidence type="ECO:0000256" key="4">
    <source>
        <dbReference type="ARBA" id="ARBA00022490"/>
    </source>
</evidence>
<dbReference type="PANTHER" id="PTHR14145:SF2">
    <property type="entry name" value="COP9 SIGNALOSOME COMPLEX SUBUNIT 1"/>
    <property type="match status" value="1"/>
</dbReference>
<sequence length="578" mass="65793">MSNVAEFDDPMDTGAPTGESSSVTREIAGAEDPAPPVFEHDAVPLDAVKSHVTRLEEKRDKENFDETYDLTVKEPAVDVESLACSYDGNAFFVRGRFIAKHCPPLRADAYIVLINHLKAHTTDITHYMAFFNELETELSKDNKSKTKCVNLQLPIRDAKWIEETGGAWQITLDQLQAEYKRHKDEGVKESTRRAMEDLFQHFVSAGKVEEAFRLYSRGIRDYCTQLKHSINMWLNWIEVSICANDWAKLENITSTAYRSLKDADDAEKNAQQPRGENSTYLVERDANAAVASLTNRQLIETALAKCLAAQVILKLKHKKYHQVAETILQIKVESLQQKWFVTSSDLGIYILLCSMATMARKCLKMMVSSTPTIRKLLESEPLFIELLNAYSSSRFGKCFEIMKSVRSRLLLDPFLSRNVDELFSKIRQRCVIQYLRPYSTIKMETMCEALVTTMPDLQLSLLELVEAGHVQLRIDQNAGIIRLIDERDEESTLRRVNETCDRSILRAKSLLWKTAMARANIHSISDKETRQKRKKDGRADRNTLDYDDVGALGPISDDFNMSFESASGQNYIEDLGDI</sequence>
<evidence type="ECO:0000256" key="1">
    <source>
        <dbReference type="ARBA" id="ARBA00004123"/>
    </source>
</evidence>
<evidence type="ECO:0000256" key="2">
    <source>
        <dbReference type="ARBA" id="ARBA00004496"/>
    </source>
</evidence>
<dbReference type="InterPro" id="IPR045135">
    <property type="entry name" value="Rpn7_N"/>
</dbReference>
<dbReference type="AlphaFoldDB" id="A0A6A5GKM6"/>
<dbReference type="GeneID" id="9820104"/>
<reference evidence="9 10" key="1">
    <citation type="submission" date="2019-12" db="EMBL/GenBank/DDBJ databases">
        <title>Chromosome-level assembly of the Caenorhabditis remanei genome.</title>
        <authorList>
            <person name="Teterina A.A."/>
            <person name="Willis J.H."/>
            <person name="Phillips P.C."/>
        </authorList>
    </citation>
    <scope>NUCLEOTIDE SEQUENCE [LARGE SCALE GENOMIC DNA]</scope>
    <source>
        <strain evidence="9 10">PX506</strain>
        <tissue evidence="9">Whole organism</tissue>
    </source>
</reference>
<evidence type="ECO:0000256" key="5">
    <source>
        <dbReference type="ARBA" id="ARBA00022790"/>
    </source>
</evidence>